<dbReference type="Proteomes" id="UP000778864">
    <property type="component" value="Unassembled WGS sequence"/>
</dbReference>
<reference evidence="2" key="1">
    <citation type="submission" date="2021-02" db="EMBL/GenBank/DDBJ databases">
        <title>Infant gut strain persistence is associated with maternal origin, phylogeny, and functional potential including surface adhesion and iron acquisition.</title>
        <authorList>
            <person name="Lou Y.C."/>
        </authorList>
    </citation>
    <scope>NUCLEOTIDE SEQUENCE</scope>
    <source>
        <strain evidence="2">L3_108_031G1_dasL3_108_031G1_concoct_20</strain>
    </source>
</reference>
<organism evidence="2 3">
    <name type="scientific">Veillonella parvula</name>
    <name type="common">Staphylococcus parvulus</name>
    <dbReference type="NCBI Taxonomy" id="29466"/>
    <lineage>
        <taxon>Bacteria</taxon>
        <taxon>Bacillati</taxon>
        <taxon>Bacillota</taxon>
        <taxon>Negativicutes</taxon>
        <taxon>Veillonellales</taxon>
        <taxon>Veillonellaceae</taxon>
        <taxon>Veillonella</taxon>
    </lineage>
</organism>
<evidence type="ECO:0000313" key="3">
    <source>
        <dbReference type="Proteomes" id="UP000778864"/>
    </source>
</evidence>
<dbReference type="RefSeq" id="WP_278467993.1">
    <property type="nucleotide sequence ID" value="NZ_JAGZMU010000005.1"/>
</dbReference>
<dbReference type="Gene3D" id="3.90.190.10">
    <property type="entry name" value="Protein tyrosine phosphatase superfamily"/>
    <property type="match status" value="1"/>
</dbReference>
<evidence type="ECO:0000313" key="2">
    <source>
        <dbReference type="EMBL" id="MBS4893754.1"/>
    </source>
</evidence>
<comment type="caution">
    <text evidence="2">The sequence shown here is derived from an EMBL/GenBank/DDBJ whole genome shotgun (WGS) entry which is preliminary data.</text>
</comment>
<feature type="domain" description="Tyrosine specific protein phosphatases" evidence="1">
    <location>
        <begin position="65"/>
        <end position="102"/>
    </location>
</feature>
<dbReference type="InterPro" id="IPR029021">
    <property type="entry name" value="Prot-tyrosine_phosphatase-like"/>
</dbReference>
<dbReference type="InterPro" id="IPR000387">
    <property type="entry name" value="Tyr_Pase_dom"/>
</dbReference>
<dbReference type="EMBL" id="JAGZMU010000005">
    <property type="protein sequence ID" value="MBS4893754.1"/>
    <property type="molecule type" value="Genomic_DNA"/>
</dbReference>
<name>A0A943A459_VEIPA</name>
<protein>
    <submittedName>
        <fullName evidence="2">Dual specificity protein phosphatase family protein</fullName>
    </submittedName>
</protein>
<dbReference type="AlphaFoldDB" id="A0A943A459"/>
<accession>A0A943A459</accession>
<sequence>MGKQQCTVFSTKDLNEDCIIISINDTDCNTVIFDNKHILDVLKVVFDDLEKEPKNKENKYKLFDIHIAKEIKNFIDKYKDGVKYIVCHCTAGISRSASVGAVVSRYLNGTDNYIFSSGEYYPNRLVYKTMCETFRLEYDEVEFTNKRDRSERNCINNTKGCMYGMTLEDMFSEEYCDVIID</sequence>
<gene>
    <name evidence="2" type="ORF">KHZ90_08265</name>
</gene>
<dbReference type="SUPFAM" id="SSF52799">
    <property type="entry name" value="(Phosphotyrosine protein) phosphatases II"/>
    <property type="match status" value="1"/>
</dbReference>
<dbReference type="PROSITE" id="PS50056">
    <property type="entry name" value="TYR_PHOSPHATASE_2"/>
    <property type="match status" value="1"/>
</dbReference>
<evidence type="ECO:0000259" key="1">
    <source>
        <dbReference type="PROSITE" id="PS50056"/>
    </source>
</evidence>
<proteinExistence type="predicted"/>